<proteinExistence type="predicted"/>
<evidence type="ECO:0000313" key="2">
    <source>
        <dbReference type="Proteomes" id="UP001418444"/>
    </source>
</evidence>
<reference evidence="2" key="1">
    <citation type="journal article" date="2019" name="Int. J. Syst. Evol. Microbiol.">
        <title>The Global Catalogue of Microorganisms (GCM) 10K type strain sequencing project: providing services to taxonomists for standard genome sequencing and annotation.</title>
        <authorList>
            <consortium name="The Broad Institute Genomics Platform"/>
            <consortium name="The Broad Institute Genome Sequencing Center for Infectious Disease"/>
            <person name="Wu L."/>
            <person name="Ma J."/>
        </authorList>
    </citation>
    <scope>NUCLEOTIDE SEQUENCE [LARGE SCALE GENOMIC DNA]</scope>
    <source>
        <strain evidence="2">JCM 16923</strain>
    </source>
</reference>
<dbReference type="InterPro" id="IPR041289">
    <property type="entry name" value="Bact_RF_family3"/>
</dbReference>
<dbReference type="RefSeq" id="WP_344784129.1">
    <property type="nucleotide sequence ID" value="NZ_BAAAZW010000007.1"/>
</dbReference>
<comment type="caution">
    <text evidence="1">The sequence shown here is derived from an EMBL/GenBank/DDBJ whole genome shotgun (WGS) entry which is preliminary data.</text>
</comment>
<dbReference type="EMBL" id="BAAAZW010000007">
    <property type="protein sequence ID" value="GAA3963331.1"/>
    <property type="molecule type" value="Genomic_DNA"/>
</dbReference>
<protein>
    <submittedName>
        <fullName evidence="1">Uncharacterized protein</fullName>
    </submittedName>
</protein>
<evidence type="ECO:0000313" key="1">
    <source>
        <dbReference type="EMBL" id="GAA3963331.1"/>
    </source>
</evidence>
<sequence length="357" mass="39078">MARYEFPSTAELLEMGTPRPNAVTIYVPATAAEYDVARTAVKSSMDQAIRTLRERGADHAIEESFHAITEWILNDDCWEVLSRSLAIFATPDGAEIYVLPNNLEHQIQVGGYFDLGQMVRAVATPQRAYAVTLSANEWHLWEASGTTEAHEVKVDEGDFADARAHGDDRTQTLEAYAKRVAEKVESVLNKADPTSERPLFLFATDPLEGMFREEFDGQREVVRVPGSPDDLRPDQIDATIRAGLDEINAQRATATVDTLADGISKGLVATDLADIARAAVGGSVDTLVYDFTVDTLGRLDGTTGEVTYSDDGYDLMSRIALIVLQNGGTPVPVRSAEIDSEIWNDVAVARLRYPLAQ</sequence>
<name>A0ABP7PDR9_9ACTN</name>
<accession>A0ABP7PDR9</accession>
<dbReference type="Pfam" id="PF18845">
    <property type="entry name" value="baeRF_family3"/>
    <property type="match status" value="1"/>
</dbReference>
<organism evidence="1 2">
    <name type="scientific">Gordonia caeni</name>
    <dbReference type="NCBI Taxonomy" id="1007097"/>
    <lineage>
        <taxon>Bacteria</taxon>
        <taxon>Bacillati</taxon>
        <taxon>Actinomycetota</taxon>
        <taxon>Actinomycetes</taxon>
        <taxon>Mycobacteriales</taxon>
        <taxon>Gordoniaceae</taxon>
        <taxon>Gordonia</taxon>
    </lineage>
</organism>
<dbReference type="Proteomes" id="UP001418444">
    <property type="component" value="Unassembled WGS sequence"/>
</dbReference>
<keyword evidence="2" id="KW-1185">Reference proteome</keyword>
<gene>
    <name evidence="1" type="ORF">GCM10022231_24450</name>
</gene>